<evidence type="ECO:0000256" key="1">
    <source>
        <dbReference type="SAM" id="SignalP"/>
    </source>
</evidence>
<reference evidence="2" key="1">
    <citation type="submission" date="2021-01" db="EMBL/GenBank/DDBJ databases">
        <title>Paracoccus amoyensis sp. nov., isolated from the surface seawater along the coast of Xiamen Island, China.</title>
        <authorList>
            <person name="Lyu L."/>
        </authorList>
    </citation>
    <scope>NUCLEOTIDE SEQUENCE</scope>
    <source>
        <strain evidence="2">MJ17</strain>
    </source>
</reference>
<gene>
    <name evidence="2" type="ORF">JJJ17_15225</name>
</gene>
<evidence type="ECO:0000313" key="3">
    <source>
        <dbReference type="Proteomes" id="UP000640485"/>
    </source>
</evidence>
<keyword evidence="1" id="KW-0732">Signal</keyword>
<accession>A0A934SE90</accession>
<feature type="chain" id="PRO_5036897639" evidence="1">
    <location>
        <begin position="23"/>
        <end position="315"/>
    </location>
</feature>
<keyword evidence="3" id="KW-1185">Reference proteome</keyword>
<dbReference type="Proteomes" id="UP000640485">
    <property type="component" value="Unassembled WGS sequence"/>
</dbReference>
<sequence length="315" mass="34464">MKKVTLLTGTALVLALSAPAFAQTEIAAGADATGISAINDRIIDVEDAVQDDFDRDADAERFGPADRRQGLFGSVALTYAGSTGNTDSQDFSLAGRVSHNQGPWAQSVGMLIEFGEDDRGNKDKEEVSAIYDGQYYFNDQFYAFLLGRFTVDGLANGTADYDGQPDSEIAEKLGDYARDGFIGVGPGYRVINNESTTWRVQAGIGYRYTQTGAQKSGWTFDENGNRVDVTDSSDSGVGYIVSSRLYHRFNDTVFITNDTDYLSSKDSDDVITNQFGVNFQMSDQLATRVSYTTEYQENRPIRTDNTLGVSVVYGF</sequence>
<dbReference type="AlphaFoldDB" id="A0A934SE90"/>
<comment type="caution">
    <text evidence="2">The sequence shown here is derived from an EMBL/GenBank/DDBJ whole genome shotgun (WGS) entry which is preliminary data.</text>
</comment>
<dbReference type="Pfam" id="PF04338">
    <property type="entry name" value="DUF481"/>
    <property type="match status" value="1"/>
</dbReference>
<dbReference type="RefSeq" id="WP_200687912.1">
    <property type="nucleotide sequence ID" value="NZ_JAEPRQ010000006.1"/>
</dbReference>
<proteinExistence type="predicted"/>
<dbReference type="EMBL" id="JAEPRQ010000006">
    <property type="protein sequence ID" value="MBK4217281.1"/>
    <property type="molecule type" value="Genomic_DNA"/>
</dbReference>
<protein>
    <submittedName>
        <fullName evidence="2">DUF481 domain-containing protein</fullName>
    </submittedName>
</protein>
<evidence type="ECO:0000313" key="2">
    <source>
        <dbReference type="EMBL" id="MBK4217281.1"/>
    </source>
</evidence>
<dbReference type="InterPro" id="IPR007433">
    <property type="entry name" value="DUF481"/>
</dbReference>
<name>A0A934SE90_9RHOB</name>
<feature type="signal peptide" evidence="1">
    <location>
        <begin position="1"/>
        <end position="22"/>
    </location>
</feature>
<organism evidence="2 3">
    <name type="scientific">Paracoccus caeni</name>
    <dbReference type="NCBI Taxonomy" id="657651"/>
    <lineage>
        <taxon>Bacteria</taxon>
        <taxon>Pseudomonadati</taxon>
        <taxon>Pseudomonadota</taxon>
        <taxon>Alphaproteobacteria</taxon>
        <taxon>Rhodobacterales</taxon>
        <taxon>Paracoccaceae</taxon>
        <taxon>Paracoccus</taxon>
    </lineage>
</organism>